<evidence type="ECO:0000256" key="1">
    <source>
        <dbReference type="SAM" id="MobiDB-lite"/>
    </source>
</evidence>
<comment type="caution">
    <text evidence="2">The sequence shown here is derived from an EMBL/GenBank/DDBJ whole genome shotgun (WGS) entry which is preliminary data.</text>
</comment>
<evidence type="ECO:0000313" key="2">
    <source>
        <dbReference type="EMBL" id="KAK9424433.1"/>
    </source>
</evidence>
<feature type="region of interest" description="Disordered" evidence="1">
    <location>
        <begin position="234"/>
        <end position="301"/>
    </location>
</feature>
<feature type="compositionally biased region" description="Basic and acidic residues" evidence="1">
    <location>
        <begin position="611"/>
        <end position="623"/>
    </location>
</feature>
<proteinExistence type="predicted"/>
<feature type="region of interest" description="Disordered" evidence="1">
    <location>
        <begin position="590"/>
        <end position="623"/>
    </location>
</feature>
<dbReference type="Proteomes" id="UP001408356">
    <property type="component" value="Unassembled WGS sequence"/>
</dbReference>
<feature type="region of interest" description="Disordered" evidence="1">
    <location>
        <begin position="1"/>
        <end position="66"/>
    </location>
</feature>
<name>A0ABR2VBZ6_9PEZI</name>
<dbReference type="EMBL" id="JARVKF010000038">
    <property type="protein sequence ID" value="KAK9424433.1"/>
    <property type="molecule type" value="Genomic_DNA"/>
</dbReference>
<feature type="region of interest" description="Disordered" evidence="1">
    <location>
        <begin position="365"/>
        <end position="394"/>
    </location>
</feature>
<feature type="compositionally biased region" description="Basic residues" evidence="1">
    <location>
        <begin position="274"/>
        <end position="289"/>
    </location>
</feature>
<reference evidence="2 3" key="1">
    <citation type="journal article" date="2024" name="J. Plant Pathol.">
        <title>Sequence and assembly of the genome of Seiridium unicorne, isolate CBS 538.82, causal agent of cypress canker disease.</title>
        <authorList>
            <person name="Scali E."/>
            <person name="Rocca G.D."/>
            <person name="Danti R."/>
            <person name="Garbelotto M."/>
            <person name="Barberini S."/>
            <person name="Baroncelli R."/>
            <person name="Emiliani G."/>
        </authorList>
    </citation>
    <scope>NUCLEOTIDE SEQUENCE [LARGE SCALE GENOMIC DNA]</scope>
    <source>
        <strain evidence="2 3">BM-138-508</strain>
    </source>
</reference>
<feature type="compositionally biased region" description="Polar residues" evidence="1">
    <location>
        <begin position="590"/>
        <end position="603"/>
    </location>
</feature>
<evidence type="ECO:0000313" key="3">
    <source>
        <dbReference type="Proteomes" id="UP001408356"/>
    </source>
</evidence>
<accession>A0ABR2VBZ6</accession>
<keyword evidence="3" id="KW-1185">Reference proteome</keyword>
<organism evidence="2 3">
    <name type="scientific">Seiridium unicorne</name>
    <dbReference type="NCBI Taxonomy" id="138068"/>
    <lineage>
        <taxon>Eukaryota</taxon>
        <taxon>Fungi</taxon>
        <taxon>Dikarya</taxon>
        <taxon>Ascomycota</taxon>
        <taxon>Pezizomycotina</taxon>
        <taxon>Sordariomycetes</taxon>
        <taxon>Xylariomycetidae</taxon>
        <taxon>Amphisphaeriales</taxon>
        <taxon>Sporocadaceae</taxon>
        <taxon>Seiridium</taxon>
    </lineage>
</organism>
<feature type="compositionally biased region" description="Basic and acidic residues" evidence="1">
    <location>
        <begin position="174"/>
        <end position="183"/>
    </location>
</feature>
<gene>
    <name evidence="2" type="ORF">SUNI508_13628</name>
</gene>
<protein>
    <submittedName>
        <fullName evidence="2">Uncharacterized protein</fullName>
    </submittedName>
</protein>
<sequence length="743" mass="82662">MSMYGFSIRGLISSRRARSSDESEDSDSDESTQSRNAFSTGMREESWLTTQRPQSRKRPRTPIFSSTQSFLHNVSSLLLPLPDAKRQSSSASSLCSCEKHGSPRTAGRRRSSLCSLGSRDDGDDLSPQVSSATSAESDEALPLPKDKEARPVHSNTQSVLPRLESDSRGPLLLDPRDKGDTSRSDCVGSATSAHLSESVKSLIEEADKAFEIVGSTLREADTICTSFNETPRLLPSNDITRPTRRASVGAKQKKKRRSRIAPTTLSPAGSVKEVKRKKSKRRRQMKAQRKSLGARNATRNNSKWTENVSDLLSGKLFHKIEADEMLTPAQIEAYKLRRLSRLQLEETSVNDPPLALDTETVDTPVEPFHMDDLPSRIGSSGVKLTAGTPVDERPDPQLFEEALTIDFSVQRSNNDDELFLGETPGVVKDEASEIVKEESLAINDPPLDQQIPMKSPSRYMFRKIPELPTISESNVHIDELFISQDLDKARNDQANAEYIFLPSTPYTMTAPRYRHGPIRIAKADVCPDPKLGADDGLDWTAFQMAILGGAGDYFNDSEHIIRRHEAEDIRTLCDWWDDWGFSGYGDLVTRNDQSPRTSASTVSGDKGASSKGHDVHTYHDIRRDNPYSAGHRWRTLRRKAASEGRKLDLHLDKDDRGQDERLYGGGKVKKWSADEHASQLKARASMISMPQSPMLDLQVVTSDDGDVEYVPMGYNLSHDLGDFLTWETENVYSDTGLYDGGVI</sequence>
<feature type="region of interest" description="Disordered" evidence="1">
    <location>
        <begin position="83"/>
        <end position="191"/>
    </location>
</feature>